<dbReference type="Proteomes" id="UP000269154">
    <property type="component" value="Unassembled WGS sequence"/>
</dbReference>
<comment type="caution">
    <text evidence="3">The sequence shown here is derived from an EMBL/GenBank/DDBJ whole genome shotgun (WGS) entry which is preliminary data.</text>
</comment>
<accession>A0A3N6P3H9</accession>
<evidence type="ECO:0000259" key="2">
    <source>
        <dbReference type="Pfam" id="PF07176"/>
    </source>
</evidence>
<dbReference type="AlphaFoldDB" id="A0A3N6P3H9"/>
<keyword evidence="1" id="KW-1133">Transmembrane helix</keyword>
<proteinExistence type="predicted"/>
<evidence type="ECO:0000313" key="3">
    <source>
        <dbReference type="EMBL" id="RQH30036.1"/>
    </source>
</evidence>
<sequence>MKNIFNSGQSNNKSKKFADFRQGISKFFYLFFAGFLAIISSVLIFTSQPADAIDEIKITYDGLNIPIAIADLVTFAETGEQSEQLKSLFLTANATQENIDTVREILNYKLEVEADFVNTLLESRYGKLGVEQFSRYFSPDSNVSQVTNDIIDTVNRMISDGEISFLEMVQEFKWTDKILIDAKGIETFFVETIDFAKRGLDFLKAQPQLQKLFCE</sequence>
<dbReference type="EMBL" id="RCBY01000184">
    <property type="protein sequence ID" value="RQH30036.1"/>
    <property type="molecule type" value="Genomic_DNA"/>
</dbReference>
<feature type="domain" description="DUF1400" evidence="2">
    <location>
        <begin position="54"/>
        <end position="172"/>
    </location>
</feature>
<reference evidence="3 4" key="1">
    <citation type="journal article" date="2018" name="ACS Chem. Biol.">
        <title>Ketoreductase domain dysfunction expands chemodiversity: malyngamide biosynthesis in the cyanobacterium Okeania hirsuta.</title>
        <authorList>
            <person name="Moss N.A."/>
            <person name="Leao T."/>
            <person name="Rankin M."/>
            <person name="McCullough T.M."/>
            <person name="Qu P."/>
            <person name="Korobeynikov A."/>
            <person name="Smith J.L."/>
            <person name="Gerwick L."/>
            <person name="Gerwick W.H."/>
        </authorList>
    </citation>
    <scope>NUCLEOTIDE SEQUENCE [LARGE SCALE GENOMIC DNA]</scope>
    <source>
        <strain evidence="3 4">PAB10Feb10-1</strain>
    </source>
</reference>
<name>A0A3N6P3H9_9CYAN</name>
<keyword evidence="4" id="KW-1185">Reference proteome</keyword>
<feature type="transmembrane region" description="Helical" evidence="1">
    <location>
        <begin position="27"/>
        <end position="45"/>
    </location>
</feature>
<evidence type="ECO:0000256" key="1">
    <source>
        <dbReference type="SAM" id="Phobius"/>
    </source>
</evidence>
<dbReference type="InterPro" id="IPR010802">
    <property type="entry name" value="DUF1400"/>
</dbReference>
<dbReference type="Pfam" id="PF07176">
    <property type="entry name" value="DUF1400"/>
    <property type="match status" value="1"/>
</dbReference>
<keyword evidence="1" id="KW-0472">Membrane</keyword>
<protein>
    <submittedName>
        <fullName evidence="3">Alpha/beta hydrolase</fullName>
    </submittedName>
</protein>
<organism evidence="3 4">
    <name type="scientific">Okeania hirsuta</name>
    <dbReference type="NCBI Taxonomy" id="1458930"/>
    <lineage>
        <taxon>Bacteria</taxon>
        <taxon>Bacillati</taxon>
        <taxon>Cyanobacteriota</taxon>
        <taxon>Cyanophyceae</taxon>
        <taxon>Oscillatoriophycideae</taxon>
        <taxon>Oscillatoriales</taxon>
        <taxon>Microcoleaceae</taxon>
        <taxon>Okeania</taxon>
    </lineage>
</organism>
<evidence type="ECO:0000313" key="4">
    <source>
        <dbReference type="Proteomes" id="UP000269154"/>
    </source>
</evidence>
<gene>
    <name evidence="3" type="ORF">D5R40_24295</name>
</gene>
<dbReference type="RefSeq" id="WP_124155308.1">
    <property type="nucleotide sequence ID" value="NZ_CAWOLW010000095.1"/>
</dbReference>
<dbReference type="OrthoDB" id="449972at2"/>
<keyword evidence="1" id="KW-0812">Transmembrane</keyword>
<dbReference type="GO" id="GO:0016787">
    <property type="term" value="F:hydrolase activity"/>
    <property type="evidence" value="ECO:0007669"/>
    <property type="project" value="UniProtKB-KW"/>
</dbReference>
<keyword evidence="3" id="KW-0378">Hydrolase</keyword>